<dbReference type="Proteomes" id="UP000035642">
    <property type="component" value="Unassembled WGS sequence"/>
</dbReference>
<evidence type="ECO:0000313" key="2">
    <source>
        <dbReference type="WBParaSite" id="ACAC_0000528101-mRNA-1"/>
    </source>
</evidence>
<protein>
    <submittedName>
        <fullName evidence="2">SERPIN domain-containing protein</fullName>
    </submittedName>
</protein>
<keyword evidence="1" id="KW-1185">Reference proteome</keyword>
<organism evidence="1 2">
    <name type="scientific">Angiostrongylus cantonensis</name>
    <name type="common">Rat lungworm</name>
    <dbReference type="NCBI Taxonomy" id="6313"/>
    <lineage>
        <taxon>Eukaryota</taxon>
        <taxon>Metazoa</taxon>
        <taxon>Ecdysozoa</taxon>
        <taxon>Nematoda</taxon>
        <taxon>Chromadorea</taxon>
        <taxon>Rhabditida</taxon>
        <taxon>Rhabditina</taxon>
        <taxon>Rhabditomorpha</taxon>
        <taxon>Strongyloidea</taxon>
        <taxon>Metastrongylidae</taxon>
        <taxon>Angiostrongylus</taxon>
    </lineage>
</organism>
<sequence>MNAILLALVDKPIDPSSKRTLAVLSTFSSAYADESGFDKATQYRQSALLLHSTPKSTTEAQVMLNELNVVELKTVVLPINRVKAQFMNNSRCNGEEVELDGFSVTENTLGVHLGHD</sequence>
<proteinExistence type="predicted"/>
<accession>A0A0K0D5D6</accession>
<evidence type="ECO:0000313" key="1">
    <source>
        <dbReference type="Proteomes" id="UP000035642"/>
    </source>
</evidence>
<dbReference type="WBParaSite" id="ACAC_0000528101-mRNA-1">
    <property type="protein sequence ID" value="ACAC_0000528101-mRNA-1"/>
    <property type="gene ID" value="ACAC_0000528101"/>
</dbReference>
<reference evidence="2" key="2">
    <citation type="submission" date="2017-02" db="UniProtKB">
        <authorList>
            <consortium name="WormBaseParasite"/>
        </authorList>
    </citation>
    <scope>IDENTIFICATION</scope>
</reference>
<reference evidence="1" key="1">
    <citation type="submission" date="2012-09" db="EMBL/GenBank/DDBJ databases">
        <authorList>
            <person name="Martin A.A."/>
        </authorList>
    </citation>
    <scope>NUCLEOTIDE SEQUENCE</scope>
</reference>
<name>A0A0K0D5D6_ANGCA</name>
<dbReference type="AlphaFoldDB" id="A0A0K0D5D6"/>